<dbReference type="EMBL" id="LSYV01000023">
    <property type="protein sequence ID" value="KXZ49290.1"/>
    <property type="molecule type" value="Genomic_DNA"/>
</dbReference>
<dbReference type="Pfam" id="PF05761">
    <property type="entry name" value="5_nucleotid"/>
    <property type="match status" value="1"/>
</dbReference>
<dbReference type="GO" id="GO:0008253">
    <property type="term" value="F:5'-nucleotidase activity"/>
    <property type="evidence" value="ECO:0007669"/>
    <property type="project" value="TreeGrafter"/>
</dbReference>
<dbReference type="PANTHER" id="PTHR12103:SF22">
    <property type="entry name" value="HAD-SUPERFAMILY HYDROLASE, SUBFAMILY IG, 5'-NUCLEOTIDASE"/>
    <property type="match status" value="1"/>
</dbReference>
<accession>A0A150GIR0</accession>
<dbReference type="AlphaFoldDB" id="A0A150GIR0"/>
<comment type="similarity">
    <text evidence="1">Belongs to the 5'(3')-deoxyribonucleotidase family.</text>
</comment>
<keyword evidence="4" id="KW-0460">Magnesium</keyword>
<reference evidence="7" key="1">
    <citation type="journal article" date="2016" name="Nat. Commun.">
        <title>The Gonium pectorale genome demonstrates co-option of cell cycle regulation during the evolution of multicellularity.</title>
        <authorList>
            <person name="Hanschen E.R."/>
            <person name="Marriage T.N."/>
            <person name="Ferris P.J."/>
            <person name="Hamaji T."/>
            <person name="Toyoda A."/>
            <person name="Fujiyama A."/>
            <person name="Neme R."/>
            <person name="Noguchi H."/>
            <person name="Minakuchi Y."/>
            <person name="Suzuki M."/>
            <person name="Kawai-Toyooka H."/>
            <person name="Smith D.R."/>
            <person name="Sparks H."/>
            <person name="Anderson J."/>
            <person name="Bakaric R."/>
            <person name="Luria V."/>
            <person name="Karger A."/>
            <person name="Kirschner M.W."/>
            <person name="Durand P.M."/>
            <person name="Michod R.E."/>
            <person name="Nozaki H."/>
            <person name="Olson B.J."/>
        </authorList>
    </citation>
    <scope>NUCLEOTIDE SEQUENCE [LARGE SCALE GENOMIC DNA]</scope>
    <source>
        <strain evidence="7">NIES-2863</strain>
    </source>
</reference>
<evidence type="ECO:0000256" key="2">
    <source>
        <dbReference type="ARBA" id="ARBA00022723"/>
    </source>
</evidence>
<gene>
    <name evidence="6" type="ORF">GPECTOR_22g884</name>
</gene>
<comment type="caution">
    <text evidence="6">The sequence shown here is derived from an EMBL/GenBank/DDBJ whole genome shotgun (WGS) entry which is preliminary data.</text>
</comment>
<evidence type="ECO:0000256" key="5">
    <source>
        <dbReference type="SAM" id="MobiDB-lite"/>
    </source>
</evidence>
<sequence>MVEKALGVEGDDLLYVGDHIYTDAALAKINFRWRTALIIRELELEIDALARGRPHRDALKELMVKKELIGDVWGYLSRAGLNDKSQLNRQIEKYADIYTSRVSNFLRYTPYSYFRSPSQSLAHDRNLSRYYDTIIGGSNGSGSGGHGGHGGGGVNAGGVNGGGHNGADTDPEHEQDMA</sequence>
<evidence type="ECO:0000256" key="4">
    <source>
        <dbReference type="ARBA" id="ARBA00022842"/>
    </source>
</evidence>
<dbReference type="STRING" id="33097.A0A150GIR0"/>
<dbReference type="OrthoDB" id="409330at2759"/>
<dbReference type="SUPFAM" id="SSF56784">
    <property type="entry name" value="HAD-like"/>
    <property type="match status" value="1"/>
</dbReference>
<keyword evidence="3" id="KW-0378">Hydrolase</keyword>
<protein>
    <submittedName>
        <fullName evidence="6">Uncharacterized protein</fullName>
    </submittedName>
</protein>
<evidence type="ECO:0000313" key="7">
    <source>
        <dbReference type="Proteomes" id="UP000075714"/>
    </source>
</evidence>
<dbReference type="Gene3D" id="3.40.50.1000">
    <property type="entry name" value="HAD superfamily/HAD-like"/>
    <property type="match status" value="1"/>
</dbReference>
<keyword evidence="2" id="KW-0479">Metal-binding</keyword>
<dbReference type="InterPro" id="IPR023214">
    <property type="entry name" value="HAD_sf"/>
</dbReference>
<proteinExistence type="inferred from homology"/>
<dbReference type="GO" id="GO:0046872">
    <property type="term" value="F:metal ion binding"/>
    <property type="evidence" value="ECO:0007669"/>
    <property type="project" value="UniProtKB-KW"/>
</dbReference>
<dbReference type="InterPro" id="IPR036412">
    <property type="entry name" value="HAD-like_sf"/>
</dbReference>
<dbReference type="InterPro" id="IPR008380">
    <property type="entry name" value="HAD-SF_hydro_IG_5-nucl"/>
</dbReference>
<evidence type="ECO:0000256" key="1">
    <source>
        <dbReference type="ARBA" id="ARBA00009589"/>
    </source>
</evidence>
<organism evidence="6 7">
    <name type="scientific">Gonium pectorale</name>
    <name type="common">Green alga</name>
    <dbReference type="NCBI Taxonomy" id="33097"/>
    <lineage>
        <taxon>Eukaryota</taxon>
        <taxon>Viridiplantae</taxon>
        <taxon>Chlorophyta</taxon>
        <taxon>core chlorophytes</taxon>
        <taxon>Chlorophyceae</taxon>
        <taxon>CS clade</taxon>
        <taxon>Chlamydomonadales</taxon>
        <taxon>Volvocaceae</taxon>
        <taxon>Gonium</taxon>
    </lineage>
</organism>
<feature type="region of interest" description="Disordered" evidence="5">
    <location>
        <begin position="141"/>
        <end position="178"/>
    </location>
</feature>
<evidence type="ECO:0000313" key="6">
    <source>
        <dbReference type="EMBL" id="KXZ49290.1"/>
    </source>
</evidence>
<dbReference type="Proteomes" id="UP000075714">
    <property type="component" value="Unassembled WGS sequence"/>
</dbReference>
<keyword evidence="7" id="KW-1185">Reference proteome</keyword>
<evidence type="ECO:0000256" key="3">
    <source>
        <dbReference type="ARBA" id="ARBA00022801"/>
    </source>
</evidence>
<feature type="compositionally biased region" description="Gly residues" evidence="5">
    <location>
        <begin position="141"/>
        <end position="165"/>
    </location>
</feature>
<name>A0A150GIR0_GONPE</name>
<dbReference type="PANTHER" id="PTHR12103">
    <property type="entry name" value="5'-NUCLEOTIDASE DOMAIN-CONTAINING"/>
    <property type="match status" value="1"/>
</dbReference>